<feature type="domain" description="DUF4460" evidence="2">
    <location>
        <begin position="43"/>
        <end position="152"/>
    </location>
</feature>
<accession>F4PQH9</accession>
<evidence type="ECO:0000313" key="4">
    <source>
        <dbReference type="Proteomes" id="UP000007797"/>
    </source>
</evidence>
<keyword evidence="4" id="KW-1185">Reference proteome</keyword>
<dbReference type="InterPro" id="IPR028031">
    <property type="entry name" value="DUF4460"/>
</dbReference>
<evidence type="ECO:0000313" key="3">
    <source>
        <dbReference type="EMBL" id="EGG22642.1"/>
    </source>
</evidence>
<name>F4PQH9_CACFS</name>
<dbReference type="AlphaFoldDB" id="F4PQH9"/>
<reference evidence="4" key="1">
    <citation type="journal article" date="2011" name="Genome Res.">
        <title>Phylogeny-wide analysis of social amoeba genomes highlights ancient origins for complex intercellular communication.</title>
        <authorList>
            <person name="Heidel A.J."/>
            <person name="Lawal H.M."/>
            <person name="Felder M."/>
            <person name="Schilde C."/>
            <person name="Helps N.R."/>
            <person name="Tunggal B."/>
            <person name="Rivero F."/>
            <person name="John U."/>
            <person name="Schleicher M."/>
            <person name="Eichinger L."/>
            <person name="Platzer M."/>
            <person name="Noegel A.A."/>
            <person name="Schaap P."/>
            <person name="Gloeckner G."/>
        </authorList>
    </citation>
    <scope>NUCLEOTIDE SEQUENCE [LARGE SCALE GENOMIC DNA]</scope>
    <source>
        <strain evidence="4">SH3</strain>
    </source>
</reference>
<dbReference type="OrthoDB" id="4238at2759"/>
<evidence type="ECO:0000256" key="1">
    <source>
        <dbReference type="SAM" id="MobiDB-lite"/>
    </source>
</evidence>
<dbReference type="PANTHER" id="PTHR31596:SF1">
    <property type="entry name" value="T-CELL ACTIVATION INHIBITOR, MITOCHONDRIAL"/>
    <property type="match status" value="1"/>
</dbReference>
<dbReference type="PANTHER" id="PTHR31596">
    <property type="entry name" value="T-CELL ACTIVATION INHIBITOR, MITOCHONDRIAL"/>
    <property type="match status" value="1"/>
</dbReference>
<dbReference type="EMBL" id="GL883009">
    <property type="protein sequence ID" value="EGG22642.1"/>
    <property type="molecule type" value="Genomic_DNA"/>
</dbReference>
<sequence>MFKSILKYSIGSKAATSSFATLSSSRSQLQTVVRHYSTTIDREKNELPKLKNILKQFYLKIHPDTLSAHPEEKKVNSHNMKIIMGIIDAFKRRPVPDPNTQQIPHALSFFIPDELEEGKDVLKRVDIEMIENCRNPNHVPDQLSKLFGYCNLATRFLTEIQQVDSFIQPRSNGSIKDFLLDNRHFAVQIGDDSFKQSRDLEMMLKKVRRELSVQVQMTVNPIDSLYSFQENYLALQEFADVYVAWRDSLTEAQRKDKSFTSLAFNLNHSEINYASNDPIIYLDRSSSETWASYLNRLDLKELADQVKVERDENAKRVEKYITQRKEFDTHSKELTKLLKVRSINWMFHDDPTDDPNHYLNNHDQMDLCLDFSKNVLIKNKNQITKLLTGKRFNRLTIGICPNLRKSKYYIDMDGVLKISTRVEFNEFIDIINNEHDKTIEVLKLSEKMETLRDYVQVRLGLKELTTLTSFVYTHGYDKVYQAYQKLYDESEKLRNLQLNGLTLVIADYYSISRAGEIFVKYDFSVEEFIYAIGPNSQQQQQQPIVEEQQVQQGQQEQQQQQ</sequence>
<proteinExistence type="predicted"/>
<dbReference type="OMA" id="VNSHNMK"/>
<dbReference type="KEGG" id="dfa:DFA_04772"/>
<dbReference type="Pfam" id="PF14687">
    <property type="entry name" value="DUF4460"/>
    <property type="match status" value="1"/>
</dbReference>
<feature type="region of interest" description="Disordered" evidence="1">
    <location>
        <begin position="542"/>
        <end position="561"/>
    </location>
</feature>
<dbReference type="Proteomes" id="UP000007797">
    <property type="component" value="Unassembled WGS sequence"/>
</dbReference>
<dbReference type="GO" id="GO:0005739">
    <property type="term" value="C:mitochondrion"/>
    <property type="evidence" value="ECO:0007669"/>
    <property type="project" value="TreeGrafter"/>
</dbReference>
<evidence type="ECO:0000259" key="2">
    <source>
        <dbReference type="Pfam" id="PF14687"/>
    </source>
</evidence>
<dbReference type="InterPro" id="IPR027986">
    <property type="entry name" value="TCAIM"/>
</dbReference>
<gene>
    <name evidence="3" type="ORF">DFA_04772</name>
</gene>
<dbReference type="RefSeq" id="XP_004360493.1">
    <property type="nucleotide sequence ID" value="XM_004360436.1"/>
</dbReference>
<organism evidence="3 4">
    <name type="scientific">Cavenderia fasciculata</name>
    <name type="common">Slime mold</name>
    <name type="synonym">Dictyostelium fasciculatum</name>
    <dbReference type="NCBI Taxonomy" id="261658"/>
    <lineage>
        <taxon>Eukaryota</taxon>
        <taxon>Amoebozoa</taxon>
        <taxon>Evosea</taxon>
        <taxon>Eumycetozoa</taxon>
        <taxon>Dictyostelia</taxon>
        <taxon>Acytosteliales</taxon>
        <taxon>Cavenderiaceae</taxon>
        <taxon>Cavenderia</taxon>
    </lineage>
</organism>
<protein>
    <recommendedName>
        <fullName evidence="2">DUF4460 domain-containing protein</fullName>
    </recommendedName>
</protein>
<dbReference type="GeneID" id="14874449"/>